<organism evidence="8 9">
    <name type="scientific">Rapidithrix thailandica</name>
    <dbReference type="NCBI Taxonomy" id="413964"/>
    <lineage>
        <taxon>Bacteria</taxon>
        <taxon>Pseudomonadati</taxon>
        <taxon>Bacteroidota</taxon>
        <taxon>Cytophagia</taxon>
        <taxon>Cytophagales</taxon>
        <taxon>Flammeovirgaceae</taxon>
        <taxon>Rapidithrix</taxon>
    </lineage>
</organism>
<dbReference type="CDD" id="cd11010">
    <property type="entry name" value="S1-P1_nuclease"/>
    <property type="match status" value="1"/>
</dbReference>
<keyword evidence="1" id="KW-0540">Nuclease</keyword>
<dbReference type="GO" id="GO:0006308">
    <property type="term" value="P:DNA catabolic process"/>
    <property type="evidence" value="ECO:0007669"/>
    <property type="project" value="InterPro"/>
</dbReference>
<feature type="chain" id="PRO_5043779558" evidence="7">
    <location>
        <begin position="19"/>
        <end position="257"/>
    </location>
</feature>
<dbReference type="GO" id="GO:0004519">
    <property type="term" value="F:endonuclease activity"/>
    <property type="evidence" value="ECO:0007669"/>
    <property type="project" value="UniProtKB-KW"/>
</dbReference>
<keyword evidence="7" id="KW-0732">Signal</keyword>
<evidence type="ECO:0000313" key="8">
    <source>
        <dbReference type="EMBL" id="MEN7550374.1"/>
    </source>
</evidence>
<keyword evidence="3" id="KW-0255">Endonuclease</keyword>
<keyword evidence="6" id="KW-0325">Glycoprotein</keyword>
<dbReference type="GO" id="GO:0016788">
    <property type="term" value="F:hydrolase activity, acting on ester bonds"/>
    <property type="evidence" value="ECO:0007669"/>
    <property type="project" value="InterPro"/>
</dbReference>
<evidence type="ECO:0000256" key="3">
    <source>
        <dbReference type="ARBA" id="ARBA00022759"/>
    </source>
</evidence>
<dbReference type="PANTHER" id="PTHR33146:SF26">
    <property type="entry name" value="ENDONUCLEASE 4"/>
    <property type="match status" value="1"/>
</dbReference>
<dbReference type="AlphaFoldDB" id="A0AAW9SBQ1"/>
<dbReference type="Pfam" id="PF02265">
    <property type="entry name" value="S1-P1_nuclease"/>
    <property type="match status" value="1"/>
</dbReference>
<dbReference type="Proteomes" id="UP001403385">
    <property type="component" value="Unassembled WGS sequence"/>
</dbReference>
<dbReference type="SUPFAM" id="SSF48537">
    <property type="entry name" value="Phospholipase C/P1 nuclease"/>
    <property type="match status" value="1"/>
</dbReference>
<dbReference type="InterPro" id="IPR008947">
    <property type="entry name" value="PLipase_C/P1_nuclease_dom_sf"/>
</dbReference>
<evidence type="ECO:0000256" key="2">
    <source>
        <dbReference type="ARBA" id="ARBA00022723"/>
    </source>
</evidence>
<dbReference type="RefSeq" id="WP_346823155.1">
    <property type="nucleotide sequence ID" value="NZ_JBDKWZ010000013.1"/>
</dbReference>
<keyword evidence="2" id="KW-0479">Metal-binding</keyword>
<dbReference type="PANTHER" id="PTHR33146">
    <property type="entry name" value="ENDONUCLEASE 4"/>
    <property type="match status" value="1"/>
</dbReference>
<feature type="signal peptide" evidence="7">
    <location>
        <begin position="1"/>
        <end position="18"/>
    </location>
</feature>
<dbReference type="InterPro" id="IPR003154">
    <property type="entry name" value="S1/P1nuclease"/>
</dbReference>
<evidence type="ECO:0000256" key="6">
    <source>
        <dbReference type="ARBA" id="ARBA00023180"/>
    </source>
</evidence>
<dbReference type="GO" id="GO:0003676">
    <property type="term" value="F:nucleic acid binding"/>
    <property type="evidence" value="ECO:0007669"/>
    <property type="project" value="InterPro"/>
</dbReference>
<sequence length="257" mass="29715">MKVVSFCIAILFSSQLLAHDILWGQTGHRVVGLVAEKHLSKKAKKNIRKVLQEETLAMASNWMDFIKSNPEYDFMKPWHYATIPDGKTYEEAGTPEEGDVIVTIQRLVKELKSKQFSHGDEKMALRCLIHLVGDIHQPLHVGNGTDKGGNDVRLEYFWNSSNLHRVWDSGIIDKQQLSFTEYVESINHTSKEQVQTWQSSTVVDWAYESMKYRQQIYELPENNKINYRYNYEHLDSINLRLLQAGVRLAGLLNEIYG</sequence>
<reference evidence="8 9" key="1">
    <citation type="submission" date="2024-04" db="EMBL/GenBank/DDBJ databases">
        <title>Novel genus in family Flammeovirgaceae.</title>
        <authorList>
            <person name="Nguyen T.H."/>
            <person name="Vuong T.Q."/>
            <person name="Le H."/>
            <person name="Kim S.-G."/>
        </authorList>
    </citation>
    <scope>NUCLEOTIDE SEQUENCE [LARGE SCALE GENOMIC DNA]</scope>
    <source>
        <strain evidence="8 9">JCM 23209</strain>
    </source>
</reference>
<gene>
    <name evidence="8" type="ORF">AAG747_20820</name>
</gene>
<accession>A0AAW9SBQ1</accession>
<keyword evidence="5" id="KW-1015">Disulfide bond</keyword>
<evidence type="ECO:0000313" key="9">
    <source>
        <dbReference type="Proteomes" id="UP001403385"/>
    </source>
</evidence>
<name>A0AAW9SBQ1_9BACT</name>
<evidence type="ECO:0000256" key="1">
    <source>
        <dbReference type="ARBA" id="ARBA00022722"/>
    </source>
</evidence>
<proteinExistence type="predicted"/>
<evidence type="ECO:0000256" key="4">
    <source>
        <dbReference type="ARBA" id="ARBA00022801"/>
    </source>
</evidence>
<evidence type="ECO:0000256" key="5">
    <source>
        <dbReference type="ARBA" id="ARBA00023157"/>
    </source>
</evidence>
<keyword evidence="4" id="KW-0378">Hydrolase</keyword>
<evidence type="ECO:0000256" key="7">
    <source>
        <dbReference type="SAM" id="SignalP"/>
    </source>
</evidence>
<comment type="caution">
    <text evidence="8">The sequence shown here is derived from an EMBL/GenBank/DDBJ whole genome shotgun (WGS) entry which is preliminary data.</text>
</comment>
<dbReference type="Gene3D" id="1.10.575.10">
    <property type="entry name" value="P1 Nuclease"/>
    <property type="match status" value="1"/>
</dbReference>
<dbReference type="GO" id="GO:0046872">
    <property type="term" value="F:metal ion binding"/>
    <property type="evidence" value="ECO:0007669"/>
    <property type="project" value="UniProtKB-KW"/>
</dbReference>
<keyword evidence="9" id="KW-1185">Reference proteome</keyword>
<dbReference type="EMBL" id="JBDKWZ010000013">
    <property type="protein sequence ID" value="MEN7550374.1"/>
    <property type="molecule type" value="Genomic_DNA"/>
</dbReference>
<protein>
    <submittedName>
        <fullName evidence="8">S1/P1 nuclease</fullName>
    </submittedName>
</protein>